<dbReference type="SMART" id="SM00014">
    <property type="entry name" value="acidPPc"/>
    <property type="match status" value="1"/>
</dbReference>
<dbReference type="Pfam" id="PF01569">
    <property type="entry name" value="PAP2"/>
    <property type="match status" value="1"/>
</dbReference>
<dbReference type="SUPFAM" id="SSF48317">
    <property type="entry name" value="Acid phosphatase/Vanadium-dependent haloperoxidase"/>
    <property type="match status" value="1"/>
</dbReference>
<evidence type="ECO:0000256" key="1">
    <source>
        <dbReference type="SAM" id="Phobius"/>
    </source>
</evidence>
<evidence type="ECO:0000259" key="2">
    <source>
        <dbReference type="SMART" id="SM00014"/>
    </source>
</evidence>
<feature type="domain" description="Phosphatidic acid phosphatase type 2/haloperoxidase" evidence="2">
    <location>
        <begin position="116"/>
        <end position="228"/>
    </location>
</feature>
<feature type="transmembrane region" description="Helical" evidence="1">
    <location>
        <begin position="115"/>
        <end position="136"/>
    </location>
</feature>
<gene>
    <name evidence="3" type="ORF">NG792_23895</name>
</gene>
<feature type="transmembrane region" description="Helical" evidence="1">
    <location>
        <begin position="26"/>
        <end position="51"/>
    </location>
</feature>
<keyword evidence="4" id="KW-1185">Reference proteome</keyword>
<proteinExistence type="predicted"/>
<sequence>MTIFRFRQKAAQLVQFGKKQFNFQSFFSLLSPGLVQQILLFLLSMGAFGYITNGVLNLETRDLDLNIMLAIQKTHTPLLDIPMRIFSHLGGPIVLIGISVGLAVKFWLRRQRIELFGLLVAAGGGSLVNLLIKAGFNRVRPLLWVPLLHDHLNTSSYPSGHVTNALVIYGFCGYLLGRYFPRWRWLIYLGTLLLVLAIGWSRMYAGLHWPTDVLAGYATGFAWLNVSILSFQICKRREKMRREQV</sequence>
<keyword evidence="1" id="KW-0812">Transmembrane</keyword>
<keyword evidence="1" id="KW-0472">Membrane</keyword>
<protein>
    <submittedName>
        <fullName evidence="3">Phosphatase PAP2 family protein</fullName>
    </submittedName>
</protein>
<organism evidence="3 4">
    <name type="scientific">Laspinema olomoucense D3b</name>
    <dbReference type="NCBI Taxonomy" id="2953688"/>
    <lineage>
        <taxon>Bacteria</taxon>
        <taxon>Bacillati</taxon>
        <taxon>Cyanobacteriota</taxon>
        <taxon>Cyanophyceae</taxon>
        <taxon>Oscillatoriophycideae</taxon>
        <taxon>Oscillatoriales</taxon>
        <taxon>Laspinemataceae</taxon>
        <taxon>Laspinema</taxon>
        <taxon>Laspinema olomoucense</taxon>
    </lineage>
</organism>
<feature type="transmembrane region" description="Helical" evidence="1">
    <location>
        <begin position="213"/>
        <end position="234"/>
    </location>
</feature>
<keyword evidence="1" id="KW-1133">Transmembrane helix</keyword>
<comment type="caution">
    <text evidence="3">The sequence shown here is derived from an EMBL/GenBank/DDBJ whole genome shotgun (WGS) entry which is preliminary data.</text>
</comment>
<evidence type="ECO:0000313" key="4">
    <source>
        <dbReference type="Proteomes" id="UP001525961"/>
    </source>
</evidence>
<dbReference type="CDD" id="cd03392">
    <property type="entry name" value="PAP2_like_2"/>
    <property type="match status" value="1"/>
</dbReference>
<dbReference type="InterPro" id="IPR036938">
    <property type="entry name" value="PAP2/HPO_sf"/>
</dbReference>
<dbReference type="PANTHER" id="PTHR14969:SF13">
    <property type="entry name" value="AT30094P"/>
    <property type="match status" value="1"/>
</dbReference>
<dbReference type="PANTHER" id="PTHR14969">
    <property type="entry name" value="SPHINGOSINE-1-PHOSPHATE PHOSPHOHYDROLASE"/>
    <property type="match status" value="1"/>
</dbReference>
<dbReference type="Proteomes" id="UP001525961">
    <property type="component" value="Unassembled WGS sequence"/>
</dbReference>
<feature type="transmembrane region" description="Helical" evidence="1">
    <location>
        <begin position="156"/>
        <end position="176"/>
    </location>
</feature>
<name>A0ABT2NFZ4_9CYAN</name>
<dbReference type="RefSeq" id="WP_261197974.1">
    <property type="nucleotide sequence ID" value="NZ_JAMXFA010000044.1"/>
</dbReference>
<dbReference type="Gene3D" id="1.20.144.10">
    <property type="entry name" value="Phosphatidic acid phosphatase type 2/haloperoxidase"/>
    <property type="match status" value="1"/>
</dbReference>
<dbReference type="EMBL" id="JAMXFA010000044">
    <property type="protein sequence ID" value="MCT7980774.1"/>
    <property type="molecule type" value="Genomic_DNA"/>
</dbReference>
<feature type="transmembrane region" description="Helical" evidence="1">
    <location>
        <begin position="183"/>
        <end position="201"/>
    </location>
</feature>
<evidence type="ECO:0000313" key="3">
    <source>
        <dbReference type="EMBL" id="MCT7980774.1"/>
    </source>
</evidence>
<feature type="transmembrane region" description="Helical" evidence="1">
    <location>
        <begin position="85"/>
        <end position="108"/>
    </location>
</feature>
<dbReference type="InterPro" id="IPR000326">
    <property type="entry name" value="PAP2/HPO"/>
</dbReference>
<accession>A0ABT2NFZ4</accession>
<reference evidence="3 4" key="1">
    <citation type="journal article" date="2022" name="Front. Microbiol.">
        <title>High genomic differentiation and limited gene flow indicate recent cryptic speciation within the genus Laspinema (cyanobacteria).</title>
        <authorList>
            <person name="Stanojkovic A."/>
            <person name="Skoupy S."/>
            <person name="Skaloud P."/>
            <person name="Dvorak P."/>
        </authorList>
    </citation>
    <scope>NUCLEOTIDE SEQUENCE [LARGE SCALE GENOMIC DNA]</scope>
    <source>
        <strain evidence="3 4">D3b</strain>
    </source>
</reference>